<name>A0A1H9LYV9_9BACT</name>
<proteinExistence type="predicted"/>
<dbReference type="EMBL" id="FOFB01000026">
    <property type="protein sequence ID" value="SER16611.1"/>
    <property type="molecule type" value="Genomic_DNA"/>
</dbReference>
<reference evidence="2" key="1">
    <citation type="submission" date="2016-10" db="EMBL/GenBank/DDBJ databases">
        <authorList>
            <person name="Varghese N."/>
            <person name="Submissions S."/>
        </authorList>
    </citation>
    <scope>NUCLEOTIDE SEQUENCE [LARGE SCALE GENOMIC DNA]</scope>
    <source>
        <strain evidence="2">DSM 24740</strain>
    </source>
</reference>
<organism evidence="1 2">
    <name type="scientific">Neolewinella agarilytica</name>
    <dbReference type="NCBI Taxonomy" id="478744"/>
    <lineage>
        <taxon>Bacteria</taxon>
        <taxon>Pseudomonadati</taxon>
        <taxon>Bacteroidota</taxon>
        <taxon>Saprospiria</taxon>
        <taxon>Saprospirales</taxon>
        <taxon>Lewinellaceae</taxon>
        <taxon>Neolewinella</taxon>
    </lineage>
</organism>
<sequence length="108" mass="12401">MRIIDLVSPTLSLITPVQIETGKRMNFYSSTEIEDGDILYANGEKGYTIYRAHSTTCSKQRRAIRIGGTDRKPILAPYMVRTYLQEIKNKKELDRVHGLMIEVGELPW</sequence>
<protein>
    <submittedName>
        <fullName evidence="1">Uncharacterized protein</fullName>
    </submittedName>
</protein>
<gene>
    <name evidence="1" type="ORF">SAMN05444359_12644</name>
</gene>
<keyword evidence="2" id="KW-1185">Reference proteome</keyword>
<dbReference type="Proteomes" id="UP000199021">
    <property type="component" value="Unassembled WGS sequence"/>
</dbReference>
<dbReference type="InParanoid" id="A0A1H9LYV9"/>
<dbReference type="RefSeq" id="WP_090171923.1">
    <property type="nucleotide sequence ID" value="NZ_FOFB01000026.1"/>
</dbReference>
<dbReference type="STRING" id="478744.SAMN05444359_12644"/>
<evidence type="ECO:0000313" key="1">
    <source>
        <dbReference type="EMBL" id="SER16611.1"/>
    </source>
</evidence>
<evidence type="ECO:0000313" key="2">
    <source>
        <dbReference type="Proteomes" id="UP000199021"/>
    </source>
</evidence>
<dbReference type="AlphaFoldDB" id="A0A1H9LYV9"/>
<accession>A0A1H9LYV9</accession>